<comment type="caution">
    <text evidence="2">The sequence shown here is derived from an EMBL/GenBank/DDBJ whole genome shotgun (WGS) entry which is preliminary data.</text>
</comment>
<proteinExistence type="predicted"/>
<dbReference type="Gene3D" id="1.20.1260.10">
    <property type="match status" value="1"/>
</dbReference>
<dbReference type="EMBL" id="JAOXHL010000001">
    <property type="protein sequence ID" value="MCV3728428.1"/>
    <property type="molecule type" value="Genomic_DNA"/>
</dbReference>
<dbReference type="PROSITE" id="PS50905">
    <property type="entry name" value="FERRITIN_LIKE"/>
    <property type="match status" value="1"/>
</dbReference>
<dbReference type="InterPro" id="IPR008331">
    <property type="entry name" value="Ferritin_DPS_dom"/>
</dbReference>
<dbReference type="RefSeq" id="WP_263821744.1">
    <property type="nucleotide sequence ID" value="NZ_JAOXHL010000001.1"/>
</dbReference>
<reference evidence="2 3" key="1">
    <citation type="journal article" date="2020" name="Int. J. Syst. Evol. Microbiol.">
        <title>Ureaplasma miroungigenitalium sp. nov. isolated from northern elephant seals (Mirounga angustirostris) and Ureaplasma zalophigenitalium sp. nov. isolated from California sea lions (Zalophus californianus).</title>
        <authorList>
            <person name="Volokhov D.V."/>
            <person name="Gulland F.M."/>
            <person name="Gao Y."/>
            <person name="Chizhikov V.E."/>
        </authorList>
    </citation>
    <scope>NUCLEOTIDE SEQUENCE [LARGE SCALE GENOMIC DNA]</scope>
    <source>
        <strain evidence="2 3">ES3182-GEN</strain>
    </source>
</reference>
<keyword evidence="3" id="KW-1185">Reference proteome</keyword>
<organism evidence="2 3">
    <name type="scientific">Ureaplasma miroungigenitalium</name>
    <dbReference type="NCBI Taxonomy" id="1042321"/>
    <lineage>
        <taxon>Bacteria</taxon>
        <taxon>Bacillati</taxon>
        <taxon>Mycoplasmatota</taxon>
        <taxon>Mycoplasmoidales</taxon>
        <taxon>Mycoplasmoidaceae</taxon>
        <taxon>Ureaplasma</taxon>
    </lineage>
</organism>
<protein>
    <submittedName>
        <fullName evidence="2">Ferritin-like domain-containing protein</fullName>
    </submittedName>
</protein>
<gene>
    <name evidence="2" type="ORF">OF376_01435</name>
</gene>
<dbReference type="SUPFAM" id="SSF47240">
    <property type="entry name" value="Ferritin-like"/>
    <property type="match status" value="1"/>
</dbReference>
<dbReference type="InterPro" id="IPR009078">
    <property type="entry name" value="Ferritin-like_SF"/>
</dbReference>
<evidence type="ECO:0000313" key="3">
    <source>
        <dbReference type="Proteomes" id="UP001208245"/>
    </source>
</evidence>
<dbReference type="Proteomes" id="UP001208245">
    <property type="component" value="Unassembled WGS sequence"/>
</dbReference>
<accession>A0ABT3BMI1</accession>
<dbReference type="InterPro" id="IPR012347">
    <property type="entry name" value="Ferritin-like"/>
</dbReference>
<feature type="domain" description="Ferritin-like diiron" evidence="1">
    <location>
        <begin position="1"/>
        <end position="149"/>
    </location>
</feature>
<name>A0ABT3BMI1_9BACT</name>
<evidence type="ECO:0000313" key="2">
    <source>
        <dbReference type="EMBL" id="MCV3728428.1"/>
    </source>
</evidence>
<dbReference type="Pfam" id="PF00210">
    <property type="entry name" value="Ferritin"/>
    <property type="match status" value="1"/>
</dbReference>
<dbReference type="InterPro" id="IPR009040">
    <property type="entry name" value="Ferritin-like_diiron"/>
</dbReference>
<sequence length="165" mass="18527">MIKTKEVVSVLNKHYNVNFKLGLEYAQLAYLVETKFKMPHAGKFLMNLSVDKTGIHKDKMLAYFVNADVPLTSDIAFEANDSQFKTVLDVFQAVLKNEQAVRVELQEAAAATLKANDYESFEFLQWFIKDGVKDSSEVATVIDIIESCGANNSLADHLISEVEEE</sequence>
<evidence type="ECO:0000259" key="1">
    <source>
        <dbReference type="PROSITE" id="PS50905"/>
    </source>
</evidence>